<dbReference type="EMBL" id="CATNWA010015166">
    <property type="protein sequence ID" value="CAI9580179.1"/>
    <property type="molecule type" value="Genomic_DNA"/>
</dbReference>
<feature type="compositionally biased region" description="Polar residues" evidence="1">
    <location>
        <begin position="158"/>
        <end position="169"/>
    </location>
</feature>
<evidence type="ECO:0000256" key="1">
    <source>
        <dbReference type="SAM" id="MobiDB-lite"/>
    </source>
</evidence>
<protein>
    <recommendedName>
        <fullName evidence="2">BDHCT domain-containing protein</fullName>
    </recommendedName>
</protein>
<evidence type="ECO:0000313" key="3">
    <source>
        <dbReference type="EMBL" id="CAI9580179.1"/>
    </source>
</evidence>
<keyword evidence="4" id="KW-1185">Reference proteome</keyword>
<sequence>MSSQLWSVMMEICDLVDGIPASELQRLSCGKDLEKKRDMRKRLLSDSSGQKTCVMEGPALSPSPRMSSAKTDDSIQSSVLTLAADSSSHRWSGNVFKFKSFGTSDKKIRDSSLDGSTKFGSQTELKASFHCPLVDTTTRDSFSLQDSVFYDSKFNTPHNQKPVTSSTCARPSAPPPQILGNDDLDFDIDNFDI</sequence>
<feature type="non-terminal residue" evidence="3">
    <location>
        <position position="193"/>
    </location>
</feature>
<name>A0ABN9E5X1_9NEOB</name>
<comment type="caution">
    <text evidence="3">The sequence shown here is derived from an EMBL/GenBank/DDBJ whole genome shotgun (WGS) entry which is preliminary data.</text>
</comment>
<reference evidence="3" key="1">
    <citation type="submission" date="2023-05" db="EMBL/GenBank/DDBJ databases">
        <authorList>
            <person name="Stuckert A."/>
        </authorList>
    </citation>
    <scope>NUCLEOTIDE SEQUENCE</scope>
</reference>
<evidence type="ECO:0000313" key="4">
    <source>
        <dbReference type="Proteomes" id="UP001162483"/>
    </source>
</evidence>
<evidence type="ECO:0000259" key="2">
    <source>
        <dbReference type="Pfam" id="PF08072"/>
    </source>
</evidence>
<dbReference type="Proteomes" id="UP001162483">
    <property type="component" value="Unassembled WGS sequence"/>
</dbReference>
<proteinExistence type="predicted"/>
<feature type="region of interest" description="Disordered" evidence="1">
    <location>
        <begin position="158"/>
        <end position="181"/>
    </location>
</feature>
<accession>A0ABN9E5X1</accession>
<dbReference type="Pfam" id="PF08072">
    <property type="entry name" value="BDHCT"/>
    <property type="match status" value="1"/>
</dbReference>
<organism evidence="3 4">
    <name type="scientific">Staurois parvus</name>
    <dbReference type="NCBI Taxonomy" id="386267"/>
    <lineage>
        <taxon>Eukaryota</taxon>
        <taxon>Metazoa</taxon>
        <taxon>Chordata</taxon>
        <taxon>Craniata</taxon>
        <taxon>Vertebrata</taxon>
        <taxon>Euteleostomi</taxon>
        <taxon>Amphibia</taxon>
        <taxon>Batrachia</taxon>
        <taxon>Anura</taxon>
        <taxon>Neobatrachia</taxon>
        <taxon>Ranoidea</taxon>
        <taxon>Ranidae</taxon>
        <taxon>Staurois</taxon>
    </lineage>
</organism>
<feature type="region of interest" description="Disordered" evidence="1">
    <location>
        <begin position="41"/>
        <end position="71"/>
    </location>
</feature>
<gene>
    <name evidence="3" type="ORF">SPARVUS_LOCUS9242318</name>
</gene>
<feature type="domain" description="BDHCT" evidence="2">
    <location>
        <begin position="5"/>
        <end position="44"/>
    </location>
</feature>
<dbReference type="InterPro" id="IPR012532">
    <property type="entry name" value="BDHCT"/>
</dbReference>